<keyword evidence="1" id="KW-0812">Transmembrane</keyword>
<protein>
    <recommendedName>
        <fullName evidence="4">Holin</fullName>
    </recommendedName>
</protein>
<dbReference type="EMBL" id="CP001750">
    <property type="protein sequence ID" value="ADB10080.1"/>
    <property type="molecule type" value="Genomic_DNA"/>
</dbReference>
<evidence type="ECO:0000313" key="3">
    <source>
        <dbReference type="Proteomes" id="UP000008693"/>
    </source>
</evidence>
<keyword evidence="3" id="KW-1185">Reference proteome</keyword>
<keyword evidence="1" id="KW-0472">Membrane</keyword>
<feature type="transmembrane region" description="Helical" evidence="1">
    <location>
        <begin position="43"/>
        <end position="63"/>
    </location>
</feature>
<sequence>MAPVLTQVCKKYIPSEWVGSFAVAVAVLLGVIAIGATGGFDSAAWGVALAAVVGVSNAAYQAVNRACGGKGSKDAIDAASIAAGE</sequence>
<gene>
    <name evidence="2" type="ordered locus">BDP_1480</name>
</gene>
<organism evidence="2 3">
    <name type="scientific">Bifidobacterium dentium (strain ATCC 27534 / DSM 20436 / JCM 1195 / Bd1)</name>
    <dbReference type="NCBI Taxonomy" id="401473"/>
    <lineage>
        <taxon>Bacteria</taxon>
        <taxon>Bacillati</taxon>
        <taxon>Actinomycetota</taxon>
        <taxon>Actinomycetes</taxon>
        <taxon>Bifidobacteriales</taxon>
        <taxon>Bifidobacteriaceae</taxon>
        <taxon>Bifidobacterium</taxon>
    </lineage>
</organism>
<evidence type="ECO:0008006" key="4">
    <source>
        <dbReference type="Google" id="ProtNLM"/>
    </source>
</evidence>
<dbReference type="AlphaFoldDB" id="D2Q565"/>
<dbReference type="KEGG" id="bde:BDP_1480"/>
<evidence type="ECO:0000313" key="2">
    <source>
        <dbReference type="EMBL" id="ADB10080.1"/>
    </source>
</evidence>
<reference evidence="2 3" key="1">
    <citation type="journal article" date="2009" name="PLoS Genet.">
        <title>The Bifidobacterium dentium Bd1 genome sequence reflects its genetic adaptation to the human oral cavity.</title>
        <authorList>
            <person name="Ventura M."/>
            <person name="Turroni F."/>
            <person name="Zomer A."/>
            <person name="Foroni E."/>
            <person name="Giubellini V."/>
            <person name="Bottacini F."/>
            <person name="Canchaya C."/>
            <person name="Claesson M.J."/>
            <person name="He F."/>
            <person name="Mantzourani M."/>
            <person name="Mulas L."/>
            <person name="Ferrarini A."/>
            <person name="Gao B."/>
            <person name="Delledonne M."/>
            <person name="Henrissat B."/>
            <person name="Coutinho P."/>
            <person name="Oggioni M."/>
            <person name="Gupta R.S."/>
            <person name="Zhang Z."/>
            <person name="Beighton D."/>
            <person name="Fitzgerald G.F."/>
            <person name="O'Toole P.W."/>
            <person name="van Sinderen D."/>
        </authorList>
    </citation>
    <scope>NUCLEOTIDE SEQUENCE [LARGE SCALE GENOMIC DNA]</scope>
    <source>
        <strain evidence="3">ATCC 27534 / DSM 20436 / JCM 1195 / Bd1</strain>
    </source>
</reference>
<keyword evidence="1" id="KW-1133">Transmembrane helix</keyword>
<dbReference type="HOGENOM" id="CLU_2285971_0_0_11"/>
<proteinExistence type="predicted"/>
<feature type="transmembrane region" description="Helical" evidence="1">
    <location>
        <begin position="17"/>
        <end position="37"/>
    </location>
</feature>
<dbReference type="Proteomes" id="UP000008693">
    <property type="component" value="Chromosome"/>
</dbReference>
<dbReference type="STRING" id="401473.BDP_1480"/>
<name>D2Q565_BIFDB</name>
<evidence type="ECO:0000256" key="1">
    <source>
        <dbReference type="SAM" id="Phobius"/>
    </source>
</evidence>
<accession>D2Q565</accession>